<name>A0A1I2DKD4_9BACT</name>
<feature type="transmembrane region" description="Helical" evidence="1">
    <location>
        <begin position="88"/>
        <end position="107"/>
    </location>
</feature>
<keyword evidence="2" id="KW-0808">Transferase</keyword>
<accession>A0A1I2DKD4</accession>
<feature type="transmembrane region" description="Helical" evidence="1">
    <location>
        <begin position="6"/>
        <end position="23"/>
    </location>
</feature>
<organism evidence="2 3">
    <name type="scientific">Thermophagus xiamenensis</name>
    <dbReference type="NCBI Taxonomy" id="385682"/>
    <lineage>
        <taxon>Bacteria</taxon>
        <taxon>Pseudomonadati</taxon>
        <taxon>Bacteroidota</taxon>
        <taxon>Bacteroidia</taxon>
        <taxon>Marinilabiliales</taxon>
        <taxon>Marinilabiliaceae</taxon>
        <taxon>Thermophagus</taxon>
    </lineage>
</organism>
<dbReference type="Pfam" id="PF01148">
    <property type="entry name" value="CTP_transf_1"/>
    <property type="match status" value="1"/>
</dbReference>
<dbReference type="EMBL" id="FONA01000019">
    <property type="protein sequence ID" value="SFE80919.1"/>
    <property type="molecule type" value="Genomic_DNA"/>
</dbReference>
<feature type="transmembrane region" description="Helical" evidence="1">
    <location>
        <begin position="113"/>
        <end position="129"/>
    </location>
</feature>
<dbReference type="AlphaFoldDB" id="A0A1I2DKD4"/>
<dbReference type="InParanoid" id="A0A1I2DKD4"/>
<dbReference type="eggNOG" id="COG4589">
    <property type="taxonomic scope" value="Bacteria"/>
</dbReference>
<sequence>MVKLIYIFILTYFVLGGIGFYFINRHKEPSIARKSYTKFFVYFIIINILFFSITINPVAFKYVALFIIGGGFAEMFGLFRNSGYRHKAFFIVSLVVYGFLSVGLSHFSVKDEGLLLFSFLIVSIFDSFSQITGQLWGRRKLFPAISPNKTVGGLVGGFLIALISSLYLRDLLTMSTSRLLILSVGIIIFAFFGDLLASCYKRKYQVKDFSRLIPGHGGILDRFDSLIAGGTWVSLFGLIFN</sequence>
<dbReference type="GO" id="GO:0009273">
    <property type="term" value="P:peptidoglycan-based cell wall biogenesis"/>
    <property type="evidence" value="ECO:0007669"/>
    <property type="project" value="TreeGrafter"/>
</dbReference>
<evidence type="ECO:0000313" key="2">
    <source>
        <dbReference type="EMBL" id="SFE80919.1"/>
    </source>
</evidence>
<evidence type="ECO:0000256" key="1">
    <source>
        <dbReference type="SAM" id="Phobius"/>
    </source>
</evidence>
<dbReference type="PANTHER" id="PTHR43535:SF1">
    <property type="entry name" value="PHOSPHATIDATE CYTIDYLYLTRANSFERASE"/>
    <property type="match status" value="1"/>
</dbReference>
<feature type="transmembrane region" description="Helical" evidence="1">
    <location>
        <begin position="150"/>
        <end position="168"/>
    </location>
</feature>
<dbReference type="PANTHER" id="PTHR43535">
    <property type="entry name" value="PHOSPHATIDATE CYTIDYLYLTRANSFERASE"/>
    <property type="match status" value="1"/>
</dbReference>
<dbReference type="RefSeq" id="WP_010527521.1">
    <property type="nucleotide sequence ID" value="NZ_AFSL01000053.1"/>
</dbReference>
<keyword evidence="3" id="KW-1185">Reference proteome</keyword>
<keyword evidence="1" id="KW-0472">Membrane</keyword>
<feature type="transmembrane region" description="Helical" evidence="1">
    <location>
        <begin position="35"/>
        <end position="53"/>
    </location>
</feature>
<reference evidence="2 3" key="1">
    <citation type="submission" date="2016-10" db="EMBL/GenBank/DDBJ databases">
        <authorList>
            <person name="de Groot N.N."/>
        </authorList>
    </citation>
    <scope>NUCLEOTIDE SEQUENCE [LARGE SCALE GENOMIC DNA]</scope>
    <source>
        <strain evidence="2 3">DSM 19012</strain>
    </source>
</reference>
<dbReference type="GO" id="GO:0016779">
    <property type="term" value="F:nucleotidyltransferase activity"/>
    <property type="evidence" value="ECO:0007669"/>
    <property type="project" value="UniProtKB-KW"/>
</dbReference>
<keyword evidence="1" id="KW-0812">Transmembrane</keyword>
<dbReference type="GO" id="GO:0005886">
    <property type="term" value="C:plasma membrane"/>
    <property type="evidence" value="ECO:0007669"/>
    <property type="project" value="TreeGrafter"/>
</dbReference>
<dbReference type="OrthoDB" id="9799199at2"/>
<dbReference type="STRING" id="385682.SAMN05444380_11933"/>
<feature type="transmembrane region" description="Helical" evidence="1">
    <location>
        <begin position="180"/>
        <end position="200"/>
    </location>
</feature>
<protein>
    <submittedName>
        <fullName evidence="2">Phosphatidate cytidylyltransferase</fullName>
    </submittedName>
</protein>
<evidence type="ECO:0000313" key="3">
    <source>
        <dbReference type="Proteomes" id="UP000181976"/>
    </source>
</evidence>
<keyword evidence="2" id="KW-0548">Nucleotidyltransferase</keyword>
<gene>
    <name evidence="2" type="ORF">SAMN05444380_11933</name>
</gene>
<proteinExistence type="predicted"/>
<dbReference type="Proteomes" id="UP000181976">
    <property type="component" value="Unassembled WGS sequence"/>
</dbReference>
<keyword evidence="1" id="KW-1133">Transmembrane helix</keyword>